<evidence type="ECO:0000313" key="1">
    <source>
        <dbReference type="EMBL" id="SBV50543.1"/>
    </source>
</evidence>
<dbReference type="Proteomes" id="UP000092503">
    <property type="component" value="Unassembled WGS sequence"/>
</dbReference>
<gene>
    <name evidence="1" type="ORF">XBLMG947_1323</name>
</gene>
<organism evidence="1 2">
    <name type="scientific">Xanthomonas bromi</name>
    <dbReference type="NCBI Taxonomy" id="56449"/>
    <lineage>
        <taxon>Bacteria</taxon>
        <taxon>Pseudomonadati</taxon>
        <taxon>Pseudomonadota</taxon>
        <taxon>Gammaproteobacteria</taxon>
        <taxon>Lysobacterales</taxon>
        <taxon>Lysobacteraceae</taxon>
        <taxon>Xanthomonas</taxon>
    </lineage>
</organism>
<dbReference type="EMBL" id="FLTX01000018">
    <property type="protein sequence ID" value="SBV50543.1"/>
    <property type="molecule type" value="Genomic_DNA"/>
</dbReference>
<protein>
    <submittedName>
        <fullName evidence="1">Uncharacterized protein</fullName>
    </submittedName>
</protein>
<proteinExistence type="predicted"/>
<sequence length="245" mass="27058">MTALQVGCDHAVDVRSFSAPGRIRFGATWRCVSSIVGWSGVRCPRCARFNAVWGMRKLRGHRTMQLADCFIERGAHRSTRLVLARPPSRDPWRHGCRQGPNRDVLAACPAMVGGRGPCSRVADLSLCNRRMQSVRPHATGAHRSKRPTNHRQQLSWRVGNVGPIYAREMPHKRTRVARPTSAASWCQRFLARGAASVCWVSGINSSADGVVRSIGRNAMGWVRRRANRSSRVSVKPASASSITAK</sequence>
<evidence type="ECO:0000313" key="2">
    <source>
        <dbReference type="Proteomes" id="UP000092503"/>
    </source>
</evidence>
<dbReference type="AlphaFoldDB" id="A0A1C3NJF8"/>
<reference evidence="1 2" key="1">
    <citation type="submission" date="2016-06" db="EMBL/GenBank/DDBJ databases">
        <authorList>
            <person name="Kjaerup R.B."/>
            <person name="Dalgaard T.S."/>
            <person name="Juul-Madsen H.R."/>
        </authorList>
    </citation>
    <scope>NUCLEOTIDE SEQUENCE [LARGE SCALE GENOMIC DNA]</scope>
    <source>
        <strain evidence="1">LMG947</strain>
    </source>
</reference>
<accession>A0A1C3NJF8</accession>
<name>A0A1C3NJF8_9XANT</name>